<dbReference type="EC" id="4.1.1.37" evidence="3 7"/>
<evidence type="ECO:0000256" key="7">
    <source>
        <dbReference type="HAMAP-Rule" id="MF_00218"/>
    </source>
</evidence>
<feature type="binding site" evidence="7">
    <location>
        <position position="327"/>
    </location>
    <ligand>
        <name>substrate</name>
    </ligand>
</feature>
<evidence type="ECO:0000256" key="9">
    <source>
        <dbReference type="RuleBase" id="RU004169"/>
    </source>
</evidence>
<keyword evidence="4 7" id="KW-0210">Decarboxylase</keyword>
<sequence length="355" mass="39142">MTELKNDRYLRALLRQPVDMTPVWLMRQAGRYLPEYKATRAQAGDFMSLCRNAELACEVTLQPLRRYALDAAILFSDILTIPDAMGLGLSFGAGEGPKFAKPITSKADIAQLPIPDPEDELGYVMNAVRTIRCELQGSVPLIGFSGSPWTLATYMVEGGSSKSFSKIKKMLYAEPQLLHLLLDKLADSVILYLNAQIKAGAQAVMVFDTWGGVLGHQEYREFSLRYMEKIVAGLIREAEGRKVPVTLFTKGGGLWLEAIAATGCDAIGLDWTIDIAEAKRRVGDRVALQGNMDPSVLYAPAERIEQEVKTILAGYGEGYGHVFNLGHGIHQDVPVESPKVFVDAIHRYSKSYKKA</sequence>
<evidence type="ECO:0000256" key="4">
    <source>
        <dbReference type="ARBA" id="ARBA00022793"/>
    </source>
</evidence>
<evidence type="ECO:0000259" key="11">
    <source>
        <dbReference type="PROSITE" id="PS00907"/>
    </source>
</evidence>
<dbReference type="RefSeq" id="WP_382370912.1">
    <property type="nucleotide sequence ID" value="NZ_JBHLWB010000007.1"/>
</dbReference>
<evidence type="ECO:0000313" key="12">
    <source>
        <dbReference type="EMBL" id="MFC0309444.1"/>
    </source>
</evidence>
<feature type="binding site" evidence="7">
    <location>
        <position position="209"/>
    </location>
    <ligand>
        <name>substrate</name>
    </ligand>
</feature>
<dbReference type="SUPFAM" id="SSF51726">
    <property type="entry name" value="UROD/MetE-like"/>
    <property type="match status" value="1"/>
</dbReference>
<evidence type="ECO:0000256" key="8">
    <source>
        <dbReference type="RuleBase" id="RU000554"/>
    </source>
</evidence>
<feature type="site" description="Transition state stabilizer" evidence="7">
    <location>
        <position position="77"/>
    </location>
</feature>
<feature type="domain" description="Uroporphyrinogen decarboxylase (URO-D)" evidence="11">
    <location>
        <begin position="142"/>
        <end position="158"/>
    </location>
</feature>
<protein>
    <recommendedName>
        <fullName evidence="3 7">Uroporphyrinogen decarboxylase</fullName>
        <shortName evidence="7">UPD</shortName>
        <shortName evidence="7">URO-D</shortName>
        <ecNumber evidence="3 7">4.1.1.37</ecNumber>
    </recommendedName>
</protein>
<dbReference type="HAMAP" id="MF_00218">
    <property type="entry name" value="URO_D"/>
    <property type="match status" value="1"/>
</dbReference>
<feature type="binding site" evidence="7">
    <location>
        <position position="77"/>
    </location>
    <ligand>
        <name>substrate</name>
    </ligand>
</feature>
<dbReference type="PROSITE" id="PS00907">
    <property type="entry name" value="UROD_2"/>
    <property type="match status" value="1"/>
</dbReference>
<feature type="binding site" evidence="7">
    <location>
        <begin position="27"/>
        <end position="31"/>
    </location>
    <ligand>
        <name>substrate</name>
    </ligand>
</feature>
<comment type="pathway">
    <text evidence="1 7 8">Porphyrin-containing compound metabolism; protoporphyrin-IX biosynthesis; coproporphyrinogen-III from 5-aminolevulinate: step 4/4.</text>
</comment>
<comment type="function">
    <text evidence="7">Catalyzes the decarboxylation of four acetate groups of uroporphyrinogen-III to yield coproporphyrinogen-III.</text>
</comment>
<keyword evidence="5 7" id="KW-0456">Lyase</keyword>
<organism evidence="12 13">
    <name type="scientific">Gallibacterium trehalosifermentans</name>
    <dbReference type="NCBI Taxonomy" id="516935"/>
    <lineage>
        <taxon>Bacteria</taxon>
        <taxon>Pseudomonadati</taxon>
        <taxon>Pseudomonadota</taxon>
        <taxon>Gammaproteobacteria</taxon>
        <taxon>Pasteurellales</taxon>
        <taxon>Pasteurellaceae</taxon>
        <taxon>Gallibacterium</taxon>
    </lineage>
</organism>
<dbReference type="PANTHER" id="PTHR21091">
    <property type="entry name" value="METHYLTETRAHYDROFOLATE:HOMOCYSTEINE METHYLTRANSFERASE RELATED"/>
    <property type="match status" value="1"/>
</dbReference>
<dbReference type="NCBIfam" id="TIGR01464">
    <property type="entry name" value="hemE"/>
    <property type="match status" value="1"/>
</dbReference>
<feature type="binding site" evidence="7">
    <location>
        <position position="154"/>
    </location>
    <ligand>
        <name>substrate</name>
    </ligand>
</feature>
<comment type="subunit">
    <text evidence="7">Homodimer.</text>
</comment>
<dbReference type="PROSITE" id="PS00906">
    <property type="entry name" value="UROD_1"/>
    <property type="match status" value="1"/>
</dbReference>
<evidence type="ECO:0000256" key="1">
    <source>
        <dbReference type="ARBA" id="ARBA00004804"/>
    </source>
</evidence>
<keyword evidence="6 7" id="KW-0627">Porphyrin biosynthesis</keyword>
<comment type="caution">
    <text evidence="12">The sequence shown here is derived from an EMBL/GenBank/DDBJ whole genome shotgun (WGS) entry which is preliminary data.</text>
</comment>
<dbReference type="CDD" id="cd00717">
    <property type="entry name" value="URO-D"/>
    <property type="match status" value="1"/>
</dbReference>
<evidence type="ECO:0000259" key="10">
    <source>
        <dbReference type="PROSITE" id="PS00906"/>
    </source>
</evidence>
<dbReference type="Pfam" id="PF01208">
    <property type="entry name" value="URO-D"/>
    <property type="match status" value="1"/>
</dbReference>
<evidence type="ECO:0000256" key="3">
    <source>
        <dbReference type="ARBA" id="ARBA00012288"/>
    </source>
</evidence>
<evidence type="ECO:0000256" key="6">
    <source>
        <dbReference type="ARBA" id="ARBA00023244"/>
    </source>
</evidence>
<evidence type="ECO:0000256" key="5">
    <source>
        <dbReference type="ARBA" id="ARBA00023239"/>
    </source>
</evidence>
<proteinExistence type="inferred from homology"/>
<dbReference type="Gene3D" id="3.20.20.210">
    <property type="match status" value="1"/>
</dbReference>
<feature type="domain" description="Uroporphyrinogen decarboxylase (URO-D)" evidence="10">
    <location>
        <begin position="22"/>
        <end position="31"/>
    </location>
</feature>
<evidence type="ECO:0000313" key="13">
    <source>
        <dbReference type="Proteomes" id="UP001589767"/>
    </source>
</evidence>
<dbReference type="PANTHER" id="PTHR21091:SF169">
    <property type="entry name" value="UROPORPHYRINOGEN DECARBOXYLASE"/>
    <property type="match status" value="1"/>
</dbReference>
<comment type="similarity">
    <text evidence="2 7 9">Belongs to the uroporphyrinogen decarboxylase family.</text>
</comment>
<gene>
    <name evidence="7 12" type="primary">hemE</name>
    <name evidence="12" type="ORF">ACFFHK_06940</name>
</gene>
<reference evidence="12 13" key="1">
    <citation type="submission" date="2024-09" db="EMBL/GenBank/DDBJ databases">
        <authorList>
            <person name="Sun Q."/>
            <person name="Mori K."/>
        </authorList>
    </citation>
    <scope>NUCLEOTIDE SEQUENCE [LARGE SCALE GENOMIC DNA]</scope>
    <source>
        <strain evidence="12 13">CCM 7539</strain>
    </source>
</reference>
<keyword evidence="7" id="KW-0963">Cytoplasm</keyword>
<dbReference type="InterPro" id="IPR006361">
    <property type="entry name" value="Uroporphyrinogen_deCO2ase_HemE"/>
</dbReference>
<comment type="caution">
    <text evidence="7">Lacks conserved residue(s) required for the propagation of feature annotation.</text>
</comment>
<dbReference type="InterPro" id="IPR038071">
    <property type="entry name" value="UROD/MetE-like_sf"/>
</dbReference>
<accession>A0ABV6H250</accession>
<evidence type="ECO:0000256" key="2">
    <source>
        <dbReference type="ARBA" id="ARBA00009935"/>
    </source>
</evidence>
<dbReference type="Proteomes" id="UP001589767">
    <property type="component" value="Unassembled WGS sequence"/>
</dbReference>
<comment type="subcellular location">
    <subcellularLocation>
        <location evidence="7">Cytoplasm</location>
    </subcellularLocation>
</comment>
<dbReference type="EMBL" id="JBHLWB010000007">
    <property type="protein sequence ID" value="MFC0309444.1"/>
    <property type="molecule type" value="Genomic_DNA"/>
</dbReference>
<dbReference type="InterPro" id="IPR000257">
    <property type="entry name" value="Uroporphyrinogen_deCOase"/>
</dbReference>
<name>A0ABV6H250_9PAST</name>
<comment type="catalytic activity">
    <reaction evidence="7 8">
        <text>uroporphyrinogen III + 4 H(+) = coproporphyrinogen III + 4 CO2</text>
        <dbReference type="Rhea" id="RHEA:19865"/>
        <dbReference type="ChEBI" id="CHEBI:15378"/>
        <dbReference type="ChEBI" id="CHEBI:16526"/>
        <dbReference type="ChEBI" id="CHEBI:57308"/>
        <dbReference type="ChEBI" id="CHEBI:57309"/>
        <dbReference type="EC" id="4.1.1.37"/>
    </reaction>
</comment>
<keyword evidence="13" id="KW-1185">Reference proteome</keyword>
<dbReference type="GO" id="GO:0004853">
    <property type="term" value="F:uroporphyrinogen decarboxylase activity"/>
    <property type="evidence" value="ECO:0007669"/>
    <property type="project" value="UniProtKB-EC"/>
</dbReference>